<comment type="caution">
    <text evidence="1">The sequence shown here is derived from an EMBL/GenBank/DDBJ whole genome shotgun (WGS) entry which is preliminary data.</text>
</comment>
<evidence type="ECO:0000313" key="2">
    <source>
        <dbReference type="Proteomes" id="UP000789901"/>
    </source>
</evidence>
<keyword evidence="2" id="KW-1185">Reference proteome</keyword>
<organism evidence="1 2">
    <name type="scientific">Gigaspora margarita</name>
    <dbReference type="NCBI Taxonomy" id="4874"/>
    <lineage>
        <taxon>Eukaryota</taxon>
        <taxon>Fungi</taxon>
        <taxon>Fungi incertae sedis</taxon>
        <taxon>Mucoromycota</taxon>
        <taxon>Glomeromycotina</taxon>
        <taxon>Glomeromycetes</taxon>
        <taxon>Diversisporales</taxon>
        <taxon>Gigasporaceae</taxon>
        <taxon>Gigaspora</taxon>
    </lineage>
</organism>
<sequence>TDSEAEIIIIETKIIIKIKAIYEIGIIIMTEMTTALKVVINLLYEDPLNRTLLSYYRNVNYFDKTPSTSISTPTNQFFNLQK</sequence>
<name>A0ABN7WB00_GIGMA</name>
<evidence type="ECO:0000313" key="1">
    <source>
        <dbReference type="EMBL" id="CAG8824397.1"/>
    </source>
</evidence>
<proteinExistence type="predicted"/>
<gene>
    <name evidence="1" type="ORF">GMARGA_LOCUS28566</name>
</gene>
<dbReference type="EMBL" id="CAJVQB010036753">
    <property type="protein sequence ID" value="CAG8824397.1"/>
    <property type="molecule type" value="Genomic_DNA"/>
</dbReference>
<accession>A0ABN7WB00</accession>
<reference evidence="1 2" key="1">
    <citation type="submission" date="2021-06" db="EMBL/GenBank/DDBJ databases">
        <authorList>
            <person name="Kallberg Y."/>
            <person name="Tangrot J."/>
            <person name="Rosling A."/>
        </authorList>
    </citation>
    <scope>NUCLEOTIDE SEQUENCE [LARGE SCALE GENOMIC DNA]</scope>
    <source>
        <strain evidence="1 2">120-4 pot B 10/14</strain>
    </source>
</reference>
<dbReference type="Proteomes" id="UP000789901">
    <property type="component" value="Unassembled WGS sequence"/>
</dbReference>
<protein>
    <submittedName>
        <fullName evidence="1">31376_t:CDS:1</fullName>
    </submittedName>
</protein>
<feature type="non-terminal residue" evidence="1">
    <location>
        <position position="1"/>
    </location>
</feature>